<proteinExistence type="predicted"/>
<reference evidence="2 3" key="2">
    <citation type="submission" date="2015-05" db="EMBL/GenBank/DDBJ databases">
        <authorList>
            <person name="Morales-Cruz A."/>
            <person name="Amrine K.C."/>
            <person name="Cantu D."/>
        </authorList>
    </citation>
    <scope>NUCLEOTIDE SEQUENCE [LARGE SCALE GENOMIC DNA]</scope>
    <source>
        <strain evidence="2">UCRPC4</strain>
    </source>
</reference>
<feature type="region of interest" description="Disordered" evidence="1">
    <location>
        <begin position="339"/>
        <end position="367"/>
    </location>
</feature>
<protein>
    <submittedName>
        <fullName evidence="2">Putative transcriptional</fullName>
    </submittedName>
</protein>
<feature type="compositionally biased region" description="Basic and acidic residues" evidence="1">
    <location>
        <begin position="339"/>
        <end position="349"/>
    </location>
</feature>
<organism evidence="2 3">
    <name type="scientific">Phaeomoniella chlamydospora</name>
    <name type="common">Phaeoacremonium chlamydosporum</name>
    <dbReference type="NCBI Taxonomy" id="158046"/>
    <lineage>
        <taxon>Eukaryota</taxon>
        <taxon>Fungi</taxon>
        <taxon>Dikarya</taxon>
        <taxon>Ascomycota</taxon>
        <taxon>Pezizomycotina</taxon>
        <taxon>Eurotiomycetes</taxon>
        <taxon>Chaetothyriomycetidae</taxon>
        <taxon>Phaeomoniellales</taxon>
        <taxon>Phaeomoniellaceae</taxon>
        <taxon>Phaeomoniella</taxon>
    </lineage>
</organism>
<dbReference type="PANTHER" id="PTHR15410">
    <property type="entry name" value="HIRA-INTERACTING PROTEIN 3"/>
    <property type="match status" value="1"/>
</dbReference>
<feature type="compositionally biased region" description="Acidic residues" evidence="1">
    <location>
        <begin position="350"/>
        <end position="361"/>
    </location>
</feature>
<comment type="caution">
    <text evidence="2">The sequence shown here is derived from an EMBL/GenBank/DDBJ whole genome shotgun (WGS) entry which is preliminary data.</text>
</comment>
<dbReference type="PANTHER" id="PTHR15410:SF2">
    <property type="entry name" value="HIRA-INTERACTING PROTEIN 3"/>
    <property type="match status" value="1"/>
</dbReference>
<dbReference type="Proteomes" id="UP000053317">
    <property type="component" value="Unassembled WGS sequence"/>
</dbReference>
<feature type="compositionally biased region" description="Basic residues" evidence="1">
    <location>
        <begin position="143"/>
        <end position="153"/>
    </location>
</feature>
<dbReference type="OrthoDB" id="552755at2759"/>
<sequence length="386" mass="42853">MSDSESEGALARPSDSIIEKLLREQTRFLKAKEGTSVNTIRTAAEKALKLDAGFLRNDAIWKSKSKDVINDEIDKEDEAPASPPAPLKTAPKPFKPSKGIKRASTDENSQPPKKSRKVKTPPSESESEISEPESLSSIEAKPRKPAPKPKPKPSTKPQAKPQNKKQKVESDEDEISEPAGKPPPESTKRSKSETAVSESDDEEDEPYPKPTKSDEENNDDASSDLSSLIDEDPKPKKKRAKPSASSSTSKPKKKSTTTSTTTSSDLPPDQAEIKRLQSYLLKCGIRKFWSKELASYPTSSGKIKHLKQMLEDVGMTGRFSLEKANAIKEKRELEADIEAVKEGNERWGMESEDEDKDENDDEKPKRRLVRGRKDFDFLSSDGEETD</sequence>
<feature type="region of interest" description="Disordered" evidence="1">
    <location>
        <begin position="60"/>
        <end position="271"/>
    </location>
</feature>
<gene>
    <name evidence="2" type="ORF">UCRPC4_g01383</name>
</gene>
<evidence type="ECO:0000256" key="1">
    <source>
        <dbReference type="SAM" id="MobiDB-lite"/>
    </source>
</evidence>
<name>A0A0G2EW75_PHACM</name>
<dbReference type="InterPro" id="IPR037647">
    <property type="entry name" value="HIRIP3"/>
</dbReference>
<dbReference type="EMBL" id="LCWF01000033">
    <property type="protein sequence ID" value="KKY26917.1"/>
    <property type="molecule type" value="Genomic_DNA"/>
</dbReference>
<evidence type="ECO:0000313" key="2">
    <source>
        <dbReference type="EMBL" id="KKY26917.1"/>
    </source>
</evidence>
<dbReference type="AlphaFoldDB" id="A0A0G2EW75"/>
<accession>A0A0G2EW75</accession>
<feature type="compositionally biased region" description="Acidic residues" evidence="1">
    <location>
        <begin position="70"/>
        <end position="79"/>
    </location>
</feature>
<dbReference type="GO" id="GO:0005634">
    <property type="term" value="C:nucleus"/>
    <property type="evidence" value="ECO:0007669"/>
    <property type="project" value="TreeGrafter"/>
</dbReference>
<reference evidence="2 3" key="1">
    <citation type="submission" date="2015-05" db="EMBL/GenBank/DDBJ databases">
        <title>Distinctive expansion of gene families associated with plant cell wall degradation and secondary metabolism in the genomes of grapevine trunk pathogens.</title>
        <authorList>
            <person name="Lawrence D.P."/>
            <person name="Travadon R."/>
            <person name="Rolshausen P.E."/>
            <person name="Baumgartner K."/>
        </authorList>
    </citation>
    <scope>NUCLEOTIDE SEQUENCE [LARGE SCALE GENOMIC DNA]</scope>
    <source>
        <strain evidence="2">UCRPC4</strain>
    </source>
</reference>
<evidence type="ECO:0000313" key="3">
    <source>
        <dbReference type="Proteomes" id="UP000053317"/>
    </source>
</evidence>
<feature type="compositionally biased region" description="Basic and acidic residues" evidence="1">
    <location>
        <begin position="60"/>
        <end position="69"/>
    </location>
</feature>
<keyword evidence="3" id="KW-1185">Reference proteome</keyword>